<dbReference type="RefSeq" id="WP_313324841.1">
    <property type="nucleotide sequence ID" value="NZ_CP134878.1"/>
</dbReference>
<evidence type="ECO:0000256" key="1">
    <source>
        <dbReference type="SAM" id="SignalP"/>
    </source>
</evidence>
<dbReference type="InterPro" id="IPR011652">
    <property type="entry name" value="MORN_2"/>
</dbReference>
<dbReference type="Pfam" id="PF07661">
    <property type="entry name" value="MORN_2"/>
    <property type="match status" value="2"/>
</dbReference>
<dbReference type="EMBL" id="CP134890">
    <property type="protein sequence ID" value="WNM21237.1"/>
    <property type="molecule type" value="Genomic_DNA"/>
</dbReference>
<accession>A0AA96J3Y8</accession>
<dbReference type="AlphaFoldDB" id="A0AA96EWD3"/>
<dbReference type="Gene3D" id="2.20.110.10">
    <property type="entry name" value="Histone H3 K4-specific methyltransferase SET7/9 N-terminal domain"/>
    <property type="match status" value="1"/>
</dbReference>
<protein>
    <submittedName>
        <fullName evidence="2">Membrane-binding protein</fullName>
    </submittedName>
</protein>
<dbReference type="EMBL" id="CP134878">
    <property type="protein sequence ID" value="WNM19848.1"/>
    <property type="molecule type" value="Genomic_DNA"/>
</dbReference>
<dbReference type="SUPFAM" id="SSF82185">
    <property type="entry name" value="Histone H3 K4-specific methyltransferase SET7/9 N-terminal domain"/>
    <property type="match status" value="1"/>
</dbReference>
<gene>
    <name evidence="3" type="ORF">RN605_11170</name>
    <name evidence="2" type="ORF">RN608_04000</name>
</gene>
<accession>A0AA96EWD3</accession>
<reference evidence="2 4" key="1">
    <citation type="submission" date="2023-09" db="EMBL/GenBank/DDBJ databases">
        <title>Flavobacterium sp. a novel bacteria isolate from Pepper rhizosphere.</title>
        <authorList>
            <person name="Peng Y."/>
            <person name="Lee J."/>
        </authorList>
    </citation>
    <scope>NUCLEOTIDE SEQUENCE</scope>
    <source>
        <strain evidence="2">PMR2A8</strain>
        <strain evidence="3 4">PMTSA4</strain>
    </source>
</reference>
<name>A0AA96EWD3_9FLAO</name>
<keyword evidence="4" id="KW-1185">Reference proteome</keyword>
<dbReference type="Proteomes" id="UP001304515">
    <property type="component" value="Chromosome"/>
</dbReference>
<sequence>MKKTMILAAVLLTGFAFAQEAKPFLEQKDDLVKATYYYANGQVQQEGFFKDGKLTGQWVSYDENGNKKSIGEYINGEKTGKWFFWNDKSLSEVDYSKSKIENIKAWTQQALVNRN</sequence>
<dbReference type="KEGG" id="fcj:RN605_11170"/>
<feature type="chain" id="PRO_5044705133" evidence="1">
    <location>
        <begin position="19"/>
        <end position="115"/>
    </location>
</feature>
<evidence type="ECO:0000313" key="2">
    <source>
        <dbReference type="EMBL" id="WNM19848.1"/>
    </source>
</evidence>
<proteinExistence type="predicted"/>
<feature type="signal peptide" evidence="1">
    <location>
        <begin position="1"/>
        <end position="18"/>
    </location>
</feature>
<keyword evidence="1" id="KW-0732">Signal</keyword>
<organism evidence="2">
    <name type="scientific">Flavobacterium capsici</name>
    <dbReference type="NCBI Taxonomy" id="3075618"/>
    <lineage>
        <taxon>Bacteria</taxon>
        <taxon>Pseudomonadati</taxon>
        <taxon>Bacteroidota</taxon>
        <taxon>Flavobacteriia</taxon>
        <taxon>Flavobacteriales</taxon>
        <taxon>Flavobacteriaceae</taxon>
        <taxon>Flavobacterium</taxon>
    </lineage>
</organism>
<evidence type="ECO:0000313" key="4">
    <source>
        <dbReference type="Proteomes" id="UP001304515"/>
    </source>
</evidence>
<evidence type="ECO:0000313" key="3">
    <source>
        <dbReference type="EMBL" id="WNM21237.1"/>
    </source>
</evidence>